<dbReference type="PANTHER" id="PTHR34992">
    <property type="entry name" value="HYPHAL ANASTAMOSIS-7 PROTEIN"/>
    <property type="match status" value="1"/>
</dbReference>
<evidence type="ECO:0000256" key="4">
    <source>
        <dbReference type="ARBA" id="ARBA00022729"/>
    </source>
</evidence>
<dbReference type="InterPro" id="IPR046936">
    <property type="entry name" value="BIM1-like"/>
</dbReference>
<evidence type="ECO:0000256" key="2">
    <source>
        <dbReference type="ARBA" id="ARBA00022475"/>
    </source>
</evidence>
<gene>
    <name evidence="10" type="ORF">EJ08DRAFT_574293</name>
</gene>
<feature type="domain" description="Copper acquisition factor BIM1-like" evidence="9">
    <location>
        <begin position="16"/>
        <end position="158"/>
    </location>
</feature>
<evidence type="ECO:0000256" key="3">
    <source>
        <dbReference type="ARBA" id="ARBA00022622"/>
    </source>
</evidence>
<proteinExistence type="predicted"/>
<evidence type="ECO:0000259" key="9">
    <source>
        <dbReference type="Pfam" id="PF20238"/>
    </source>
</evidence>
<reference evidence="10" key="1">
    <citation type="journal article" date="2020" name="Stud. Mycol.">
        <title>101 Dothideomycetes genomes: a test case for predicting lifestyles and emergence of pathogens.</title>
        <authorList>
            <person name="Haridas S."/>
            <person name="Albert R."/>
            <person name="Binder M."/>
            <person name="Bloem J."/>
            <person name="Labutti K."/>
            <person name="Salamov A."/>
            <person name="Andreopoulos B."/>
            <person name="Baker S."/>
            <person name="Barry K."/>
            <person name="Bills G."/>
            <person name="Bluhm B."/>
            <person name="Cannon C."/>
            <person name="Castanera R."/>
            <person name="Culley D."/>
            <person name="Daum C."/>
            <person name="Ezra D."/>
            <person name="Gonzalez J."/>
            <person name="Henrissat B."/>
            <person name="Kuo A."/>
            <person name="Liang C."/>
            <person name="Lipzen A."/>
            <person name="Lutzoni F."/>
            <person name="Magnuson J."/>
            <person name="Mondo S."/>
            <person name="Nolan M."/>
            <person name="Ohm R."/>
            <person name="Pangilinan J."/>
            <person name="Park H.-J."/>
            <person name="Ramirez L."/>
            <person name="Alfaro M."/>
            <person name="Sun H."/>
            <person name="Tritt A."/>
            <person name="Yoshinaga Y."/>
            <person name="Zwiers L.-H."/>
            <person name="Turgeon B."/>
            <person name="Goodwin S."/>
            <person name="Spatafora J."/>
            <person name="Crous P."/>
            <person name="Grigoriev I."/>
        </authorList>
    </citation>
    <scope>NUCLEOTIDE SEQUENCE</scope>
    <source>
        <strain evidence="10">CBS 130266</strain>
    </source>
</reference>
<keyword evidence="7" id="KW-0449">Lipoprotein</keyword>
<protein>
    <recommendedName>
        <fullName evidence="9">Copper acquisition factor BIM1-like domain-containing protein</fullName>
    </recommendedName>
</protein>
<dbReference type="Pfam" id="PF20238">
    <property type="entry name" value="BIM1-like_dom"/>
    <property type="match status" value="1"/>
</dbReference>
<evidence type="ECO:0000313" key="10">
    <source>
        <dbReference type="EMBL" id="KAF2418006.1"/>
    </source>
</evidence>
<organism evidence="10 11">
    <name type="scientific">Tothia fuscella</name>
    <dbReference type="NCBI Taxonomy" id="1048955"/>
    <lineage>
        <taxon>Eukaryota</taxon>
        <taxon>Fungi</taxon>
        <taxon>Dikarya</taxon>
        <taxon>Ascomycota</taxon>
        <taxon>Pezizomycotina</taxon>
        <taxon>Dothideomycetes</taxon>
        <taxon>Pleosporomycetidae</taxon>
        <taxon>Venturiales</taxon>
        <taxon>Cylindrosympodiaceae</taxon>
        <taxon>Tothia</taxon>
    </lineage>
</organism>
<dbReference type="GO" id="GO:0005886">
    <property type="term" value="C:plasma membrane"/>
    <property type="evidence" value="ECO:0007669"/>
    <property type="project" value="UniProtKB-SubCell"/>
</dbReference>
<keyword evidence="5" id="KW-0472">Membrane</keyword>
<feature type="signal peptide" evidence="8">
    <location>
        <begin position="1"/>
        <end position="16"/>
    </location>
</feature>
<keyword evidence="11" id="KW-1185">Reference proteome</keyword>
<feature type="chain" id="PRO_5040145655" description="Copper acquisition factor BIM1-like domain-containing protein" evidence="8">
    <location>
        <begin position="17"/>
        <end position="214"/>
    </location>
</feature>
<evidence type="ECO:0000256" key="6">
    <source>
        <dbReference type="ARBA" id="ARBA00023180"/>
    </source>
</evidence>
<dbReference type="Proteomes" id="UP000800235">
    <property type="component" value="Unassembled WGS sequence"/>
</dbReference>
<name>A0A9P4NER3_9PEZI</name>
<evidence type="ECO:0000256" key="5">
    <source>
        <dbReference type="ARBA" id="ARBA00023136"/>
    </source>
</evidence>
<feature type="non-terminal residue" evidence="10">
    <location>
        <position position="214"/>
    </location>
</feature>
<accession>A0A9P4NER3</accession>
<keyword evidence="4 8" id="KW-0732">Signal</keyword>
<evidence type="ECO:0000256" key="1">
    <source>
        <dbReference type="ARBA" id="ARBA00004609"/>
    </source>
</evidence>
<evidence type="ECO:0000313" key="11">
    <source>
        <dbReference type="Proteomes" id="UP000800235"/>
    </source>
</evidence>
<dbReference type="AlphaFoldDB" id="A0A9P4NER3"/>
<sequence>MLSRTLLLALVPGAIAHYRLQWPTGRGFSEQNIVSGPCGGFDTVGARTEIPINNFPIQLSMEHTEVRGFVTIALGNNPGNAFNTVIKPVFQENGPENFCIGGVSIPASLNLTAGTNATIQVVTNGDPLGGLYQCADVTFVDAPLSTSDYDSHCKNSTGVSASFNGGAFPNGTSGASTASSGTARGSAASTATSKALAAQQTLAGWALGAMGLVG</sequence>
<keyword evidence="3" id="KW-0336">GPI-anchor</keyword>
<dbReference type="InterPro" id="IPR046530">
    <property type="entry name" value="BIM1-like_dom"/>
</dbReference>
<keyword evidence="6" id="KW-0325">Glycoprotein</keyword>
<dbReference type="OrthoDB" id="2146436at2759"/>
<comment type="subcellular location">
    <subcellularLocation>
        <location evidence="1">Cell membrane</location>
        <topology evidence="1">Lipid-anchor</topology>
        <topology evidence="1">GPI-anchor</topology>
    </subcellularLocation>
</comment>
<comment type="caution">
    <text evidence="10">The sequence shown here is derived from an EMBL/GenBank/DDBJ whole genome shotgun (WGS) entry which is preliminary data.</text>
</comment>
<dbReference type="CDD" id="cd21176">
    <property type="entry name" value="LPMO_auxiliary-like"/>
    <property type="match status" value="1"/>
</dbReference>
<evidence type="ECO:0000256" key="8">
    <source>
        <dbReference type="SAM" id="SignalP"/>
    </source>
</evidence>
<evidence type="ECO:0000256" key="7">
    <source>
        <dbReference type="ARBA" id="ARBA00023288"/>
    </source>
</evidence>
<dbReference type="EMBL" id="MU007133">
    <property type="protein sequence ID" value="KAF2418006.1"/>
    <property type="molecule type" value="Genomic_DNA"/>
</dbReference>
<keyword evidence="2" id="KW-1003">Cell membrane</keyword>
<dbReference type="PANTHER" id="PTHR34992:SF1">
    <property type="entry name" value="COPPER ACQUISITION FACTOR BIM1-LIKE DOMAIN-CONTAINING PROTEIN"/>
    <property type="match status" value="1"/>
</dbReference>
<dbReference type="GO" id="GO:0098552">
    <property type="term" value="C:side of membrane"/>
    <property type="evidence" value="ECO:0007669"/>
    <property type="project" value="UniProtKB-KW"/>
</dbReference>